<accession>A0A917ZDZ7</accession>
<name>A0A917ZDZ7_9GAMM</name>
<dbReference type="AlphaFoldDB" id="A0A917ZDZ7"/>
<feature type="transmembrane region" description="Helical" evidence="8">
    <location>
        <begin position="130"/>
        <end position="152"/>
    </location>
</feature>
<evidence type="ECO:0000313" key="10">
    <source>
        <dbReference type="Proteomes" id="UP000599578"/>
    </source>
</evidence>
<comment type="subcellular location">
    <subcellularLocation>
        <location evidence="1">Cell membrane</location>
        <topology evidence="1">Multi-pass membrane protein</topology>
    </subcellularLocation>
</comment>
<gene>
    <name evidence="9" type="ORF">GCM10011348_19890</name>
</gene>
<dbReference type="GO" id="GO:0005886">
    <property type="term" value="C:plasma membrane"/>
    <property type="evidence" value="ECO:0007669"/>
    <property type="project" value="UniProtKB-SubCell"/>
</dbReference>
<proteinExistence type="inferred from homology"/>
<keyword evidence="6 8" id="KW-1133">Transmembrane helix</keyword>
<evidence type="ECO:0000256" key="6">
    <source>
        <dbReference type="ARBA" id="ARBA00022989"/>
    </source>
</evidence>
<evidence type="ECO:0000256" key="5">
    <source>
        <dbReference type="ARBA" id="ARBA00022692"/>
    </source>
</evidence>
<dbReference type="PANTHER" id="PTHR34979:SF1">
    <property type="entry name" value="INNER MEMBRANE PROTEIN YGAZ"/>
    <property type="match status" value="1"/>
</dbReference>
<keyword evidence="7 8" id="KW-0472">Membrane</keyword>
<evidence type="ECO:0000256" key="7">
    <source>
        <dbReference type="ARBA" id="ARBA00023136"/>
    </source>
</evidence>
<feature type="transmembrane region" description="Helical" evidence="8">
    <location>
        <begin position="164"/>
        <end position="184"/>
    </location>
</feature>
<reference evidence="9 10" key="1">
    <citation type="journal article" date="2014" name="Int. J. Syst. Evol. Microbiol.">
        <title>Complete genome sequence of Corynebacterium casei LMG S-19264T (=DSM 44701T), isolated from a smear-ripened cheese.</title>
        <authorList>
            <consortium name="US DOE Joint Genome Institute (JGI-PGF)"/>
            <person name="Walter F."/>
            <person name="Albersmeier A."/>
            <person name="Kalinowski J."/>
            <person name="Ruckert C."/>
        </authorList>
    </citation>
    <scope>NUCLEOTIDE SEQUENCE [LARGE SCALE GENOMIC DNA]</scope>
    <source>
        <strain evidence="9 10">CGMCC 1.7286</strain>
    </source>
</reference>
<keyword evidence="10" id="KW-1185">Reference proteome</keyword>
<keyword evidence="3" id="KW-0813">Transport</keyword>
<protein>
    <submittedName>
        <fullName evidence="9">Branched-chain amino acid permease</fullName>
    </submittedName>
</protein>
<evidence type="ECO:0000256" key="2">
    <source>
        <dbReference type="ARBA" id="ARBA00010735"/>
    </source>
</evidence>
<evidence type="ECO:0000313" key="9">
    <source>
        <dbReference type="EMBL" id="GGO81265.1"/>
    </source>
</evidence>
<dbReference type="Proteomes" id="UP000599578">
    <property type="component" value="Unassembled WGS sequence"/>
</dbReference>
<dbReference type="Pfam" id="PF03591">
    <property type="entry name" value="AzlC"/>
    <property type="match status" value="1"/>
</dbReference>
<dbReference type="InterPro" id="IPR011606">
    <property type="entry name" value="Brnchd-chn_aa_trnsp_permease"/>
</dbReference>
<feature type="transmembrane region" description="Helical" evidence="8">
    <location>
        <begin position="204"/>
        <end position="224"/>
    </location>
</feature>
<evidence type="ECO:0000256" key="4">
    <source>
        <dbReference type="ARBA" id="ARBA00022475"/>
    </source>
</evidence>
<evidence type="ECO:0000256" key="3">
    <source>
        <dbReference type="ARBA" id="ARBA00022448"/>
    </source>
</evidence>
<dbReference type="EMBL" id="BMLT01000004">
    <property type="protein sequence ID" value="GGO81265.1"/>
    <property type="molecule type" value="Genomic_DNA"/>
</dbReference>
<dbReference type="GO" id="GO:1903785">
    <property type="term" value="P:L-valine transmembrane transport"/>
    <property type="evidence" value="ECO:0007669"/>
    <property type="project" value="TreeGrafter"/>
</dbReference>
<sequence>MTPARLFLTGARDTLPLILAAIPFGIVYGALAMNNGLSEWATLAISLFVFAGSAQFIAVTLVASAAALPVILLTVFVVNLRHMLYAASLMPWVSGLPQRLRAQMAFWLTDETYAVVTNRIGQDPELKGLPWYYCGSGLAMYGNWVFCTWLGISLGQQIPNLTDWGLDVAMVVAFIGIVVPALQSRAQWACALCAGVCALLTHDWPHQSGLLFTALVAITIGVVLERRAASNTRETSYE</sequence>
<dbReference type="PANTHER" id="PTHR34979">
    <property type="entry name" value="INNER MEMBRANE PROTEIN YGAZ"/>
    <property type="match status" value="1"/>
</dbReference>
<comment type="caution">
    <text evidence="9">The sequence shown here is derived from an EMBL/GenBank/DDBJ whole genome shotgun (WGS) entry which is preliminary data.</text>
</comment>
<evidence type="ECO:0000256" key="1">
    <source>
        <dbReference type="ARBA" id="ARBA00004651"/>
    </source>
</evidence>
<organism evidence="9 10">
    <name type="scientific">Marinobacterium nitratireducens</name>
    <dbReference type="NCBI Taxonomy" id="518897"/>
    <lineage>
        <taxon>Bacteria</taxon>
        <taxon>Pseudomonadati</taxon>
        <taxon>Pseudomonadota</taxon>
        <taxon>Gammaproteobacteria</taxon>
        <taxon>Oceanospirillales</taxon>
        <taxon>Oceanospirillaceae</taxon>
        <taxon>Marinobacterium</taxon>
    </lineage>
</organism>
<dbReference type="RefSeq" id="WP_188860431.1">
    <property type="nucleotide sequence ID" value="NZ_BMLT01000004.1"/>
</dbReference>
<keyword evidence="5 8" id="KW-0812">Transmembrane</keyword>
<feature type="transmembrane region" description="Helical" evidence="8">
    <location>
        <begin position="15"/>
        <end position="34"/>
    </location>
</feature>
<keyword evidence="4" id="KW-1003">Cell membrane</keyword>
<comment type="similarity">
    <text evidence="2">Belongs to the AzlC family.</text>
</comment>
<evidence type="ECO:0000256" key="8">
    <source>
        <dbReference type="SAM" id="Phobius"/>
    </source>
</evidence>